<comment type="caution">
    <text evidence="2">The sequence shown here is derived from an EMBL/GenBank/DDBJ whole genome shotgun (WGS) entry which is preliminary data.</text>
</comment>
<feature type="compositionally biased region" description="Pro residues" evidence="1">
    <location>
        <begin position="129"/>
        <end position="139"/>
    </location>
</feature>
<accession>A0A7X9WXW1</accession>
<proteinExistence type="predicted"/>
<feature type="compositionally biased region" description="Gly residues" evidence="1">
    <location>
        <begin position="119"/>
        <end position="128"/>
    </location>
</feature>
<feature type="region of interest" description="Disordered" evidence="1">
    <location>
        <begin position="99"/>
        <end position="163"/>
    </location>
</feature>
<organism evidence="2 3">
    <name type="scientific">Sphingobium psychrophilum</name>
    <dbReference type="NCBI Taxonomy" id="2728834"/>
    <lineage>
        <taxon>Bacteria</taxon>
        <taxon>Pseudomonadati</taxon>
        <taxon>Pseudomonadota</taxon>
        <taxon>Alphaproteobacteria</taxon>
        <taxon>Sphingomonadales</taxon>
        <taxon>Sphingomonadaceae</taxon>
        <taxon>Sphingobium</taxon>
    </lineage>
</organism>
<reference evidence="2 3" key="1">
    <citation type="submission" date="2020-04" db="EMBL/GenBank/DDBJ databases">
        <title>Sphingobium sp. AR-3-1 isolated from Arctic soil.</title>
        <authorList>
            <person name="Dahal R.H."/>
            <person name="Chaudhary D.K."/>
        </authorList>
    </citation>
    <scope>NUCLEOTIDE SEQUENCE [LARGE SCALE GENOMIC DNA]</scope>
    <source>
        <strain evidence="2 3">AR-3-1</strain>
    </source>
</reference>
<feature type="compositionally biased region" description="Low complexity" evidence="1">
    <location>
        <begin position="147"/>
        <end position="159"/>
    </location>
</feature>
<evidence type="ECO:0000313" key="3">
    <source>
        <dbReference type="Proteomes" id="UP000519023"/>
    </source>
</evidence>
<protein>
    <submittedName>
        <fullName evidence="2">Uncharacterized protein</fullName>
    </submittedName>
</protein>
<feature type="compositionally biased region" description="Low complexity" evidence="1">
    <location>
        <begin position="103"/>
        <end position="118"/>
    </location>
</feature>
<feature type="region of interest" description="Disordered" evidence="1">
    <location>
        <begin position="179"/>
        <end position="201"/>
    </location>
</feature>
<name>A0A7X9WXW1_9SPHN</name>
<evidence type="ECO:0000256" key="1">
    <source>
        <dbReference type="SAM" id="MobiDB-lite"/>
    </source>
</evidence>
<keyword evidence="3" id="KW-1185">Reference proteome</keyword>
<dbReference type="RefSeq" id="WP_169574355.1">
    <property type="nucleotide sequence ID" value="NZ_JABBFV010000014.1"/>
</dbReference>
<gene>
    <name evidence="2" type="ORF">HHL08_17510</name>
</gene>
<feature type="compositionally biased region" description="Polar residues" evidence="1">
    <location>
        <begin position="179"/>
        <end position="194"/>
    </location>
</feature>
<dbReference type="EMBL" id="JABBFV010000014">
    <property type="protein sequence ID" value="NML11925.1"/>
    <property type="molecule type" value="Genomic_DNA"/>
</dbReference>
<evidence type="ECO:0000313" key="2">
    <source>
        <dbReference type="EMBL" id="NML11925.1"/>
    </source>
</evidence>
<dbReference type="Proteomes" id="UP000519023">
    <property type="component" value="Unassembled WGS sequence"/>
</dbReference>
<dbReference type="AlphaFoldDB" id="A0A7X9WXW1"/>
<sequence>MTSINSYTMTMPPSPRAMMDRKIDAAIETGSLSAVDGDALDTALNSIDTALSASATESSARLDPSAMKDRIDSLIEDQVSAGTLTEDQAAALQSFFAQGPGGATATADASSEESMSIEGMGGVGGPGPMRGPPPGPPPSESTEESSDSSTTSTDATSATEQRDSIIAFLENLRSSLSQSLYGSAASSTDSTNSGLLIDSLA</sequence>